<dbReference type="Proteomes" id="UP000220629">
    <property type="component" value="Unassembled WGS sequence"/>
</dbReference>
<dbReference type="InterPro" id="IPR036374">
    <property type="entry name" value="OxRdtase_Mopterin-bd_sf"/>
</dbReference>
<feature type="domain" description="Oxidoreductase molybdopterin-binding" evidence="1">
    <location>
        <begin position="102"/>
        <end position="240"/>
    </location>
</feature>
<dbReference type="PANTHER" id="PTHR43032:SF2">
    <property type="entry name" value="BLL0505 PROTEIN"/>
    <property type="match status" value="1"/>
</dbReference>
<dbReference type="PANTHER" id="PTHR43032">
    <property type="entry name" value="PROTEIN-METHIONINE-SULFOXIDE REDUCTASE"/>
    <property type="match status" value="1"/>
</dbReference>
<dbReference type="GeneID" id="66456758"/>
<protein>
    <submittedName>
        <fullName evidence="2">Molybdopterin-binding protein</fullName>
    </submittedName>
    <submittedName>
        <fullName evidence="3">Molybdopterin-dependent oxidoreductase</fullName>
    </submittedName>
</protein>
<dbReference type="InterPro" id="IPR006311">
    <property type="entry name" value="TAT_signal"/>
</dbReference>
<accession>A0A095W769</accession>
<dbReference type="AlphaFoldDB" id="A0A095W769"/>
<evidence type="ECO:0000259" key="1">
    <source>
        <dbReference type="Pfam" id="PF00174"/>
    </source>
</evidence>
<proteinExistence type="predicted"/>
<dbReference type="Pfam" id="PF00174">
    <property type="entry name" value="Oxidored_molyb"/>
    <property type="match status" value="1"/>
</dbReference>
<dbReference type="Gene3D" id="3.90.420.10">
    <property type="entry name" value="Oxidoreductase, molybdopterin-binding domain"/>
    <property type="match status" value="1"/>
</dbReference>
<reference evidence="4" key="1">
    <citation type="submission" date="2017-09" db="EMBL/GenBank/DDBJ databases">
        <title>FDA dAtabase for Regulatory Grade micrObial Sequences (FDA-ARGOS): Supporting development and validation of Infectious Disease Dx tests.</title>
        <authorList>
            <person name="Minogue T."/>
            <person name="Wolcott M."/>
            <person name="Wasieloski L."/>
            <person name="Aguilar W."/>
            <person name="Moore D."/>
            <person name="Tallon L."/>
            <person name="Sadzewicz L."/>
            <person name="Ott S."/>
            <person name="Zhao X."/>
            <person name="Nagaraj S."/>
            <person name="Vavikolanu K."/>
            <person name="Aluvathingal J."/>
            <person name="Nadendla S."/>
            <person name="Sichtig H."/>
        </authorList>
    </citation>
    <scope>NUCLEOTIDE SEQUENCE [LARGE SCALE GENOMIC DNA]</scope>
    <source>
        <strain evidence="4">FDAARGOS_390</strain>
    </source>
</reference>
<dbReference type="SUPFAM" id="SSF56524">
    <property type="entry name" value="Oxidoreductase molybdopterin-binding domain"/>
    <property type="match status" value="1"/>
</dbReference>
<evidence type="ECO:0000313" key="4">
    <source>
        <dbReference type="Proteomes" id="UP000220629"/>
    </source>
</evidence>
<dbReference type="RefSeq" id="WP_036034318.1">
    <property type="nucleotide sequence ID" value="NZ_CADEPO010000004.1"/>
</dbReference>
<reference evidence="2" key="2">
    <citation type="submission" date="2017-09" db="EMBL/GenBank/DDBJ databases">
        <title>FDA dAtabase for Regulatory Grade micrObial Sequences (FDA-ARGOS): Supporting development and validation of Infectious Disease Dx tests.</title>
        <authorList>
            <person name="Minogue T."/>
            <person name="Wolcott M."/>
            <person name="Wasieloski L."/>
            <person name="Aguilar W."/>
            <person name="Moore D."/>
            <person name="Tallon L.J."/>
            <person name="Sadzewicz L."/>
            <person name="Ott S."/>
            <person name="Zhao X."/>
            <person name="Nagaraj S."/>
            <person name="Vavikolanu K."/>
            <person name="Aluvathingal J."/>
            <person name="Nadendla S."/>
            <person name="Sichtig H."/>
        </authorList>
    </citation>
    <scope>NUCLEOTIDE SEQUENCE</scope>
    <source>
        <strain evidence="2">FDAARGOS_390</strain>
    </source>
</reference>
<dbReference type="InterPro" id="IPR000572">
    <property type="entry name" value="OxRdtase_Mopterin-bd_dom"/>
</dbReference>
<evidence type="ECO:0000313" key="2">
    <source>
        <dbReference type="EMBL" id="PEH39342.1"/>
    </source>
</evidence>
<name>A0A095W769_BURGA</name>
<dbReference type="EMBL" id="CP104214">
    <property type="protein sequence ID" value="UWX71018.1"/>
    <property type="molecule type" value="Genomic_DNA"/>
</dbReference>
<dbReference type="PROSITE" id="PS51318">
    <property type="entry name" value="TAT"/>
    <property type="match status" value="1"/>
</dbReference>
<gene>
    <name evidence="2" type="ORF">CRM94_34230</name>
    <name evidence="3" type="ORF">NYZ96_04420</name>
</gene>
<organism evidence="2 4">
    <name type="scientific">Burkholderia gladioli</name>
    <name type="common">Pseudomonas marginata</name>
    <name type="synonym">Phytomonas marginata</name>
    <dbReference type="NCBI Taxonomy" id="28095"/>
    <lineage>
        <taxon>Bacteria</taxon>
        <taxon>Pseudomonadati</taxon>
        <taxon>Pseudomonadota</taxon>
        <taxon>Betaproteobacteria</taxon>
        <taxon>Burkholderiales</taxon>
        <taxon>Burkholderiaceae</taxon>
        <taxon>Burkholderia</taxon>
    </lineage>
</organism>
<reference evidence="3" key="3">
    <citation type="submission" date="2022-09" db="EMBL/GenBank/DDBJ databases">
        <title>Genomic of Burkholderia gladioli.</title>
        <authorList>
            <person name="Wu H."/>
        </authorList>
    </citation>
    <scope>NUCLEOTIDE SEQUENCE</scope>
    <source>
        <strain evidence="3">ZN-S4</strain>
    </source>
</reference>
<evidence type="ECO:0000313" key="3">
    <source>
        <dbReference type="EMBL" id="UWX71018.1"/>
    </source>
</evidence>
<dbReference type="Proteomes" id="UP001059745">
    <property type="component" value="Chromosome 1"/>
</dbReference>
<sequence length="251" mass="28069">MAERKTVAVRQEDIKAELSRASRRGFLKRTLSLGGLAMLSGCDLSTHSGVDAALEAMLRFDDRVQAALFGSQRLARTYSAADITRPFRFNAFYPDWQVRGVPDNWALGVAGRVARKQPWTLPELMTLPQASQITRHICIEGWSQIGQWSGIPLRVFLERVGADLNSRYVAFKCFDGYSTSIDMASALHPQTILALDFDSKPLEPQWGAPLRLRIPTKLGFKSAKNLEAIEVTNVFPGGYWEQQGYDWFAGV</sequence>
<dbReference type="EMBL" id="PDDY01000004">
    <property type="protein sequence ID" value="PEH39342.1"/>
    <property type="molecule type" value="Genomic_DNA"/>
</dbReference>